<dbReference type="AlphaFoldDB" id="A0A8K0KAL3"/>
<dbReference type="GO" id="GO:0005634">
    <property type="term" value="C:nucleus"/>
    <property type="evidence" value="ECO:0007669"/>
    <property type="project" value="UniProtKB-SubCell"/>
</dbReference>
<reference evidence="9" key="1">
    <citation type="submission" date="2013-04" db="EMBL/GenBank/DDBJ databases">
        <authorList>
            <person name="Qu J."/>
            <person name="Murali S.C."/>
            <person name="Bandaranaike D."/>
            <person name="Bellair M."/>
            <person name="Blankenburg K."/>
            <person name="Chao H."/>
            <person name="Dinh H."/>
            <person name="Doddapaneni H."/>
            <person name="Downs B."/>
            <person name="Dugan-Rocha S."/>
            <person name="Elkadiri S."/>
            <person name="Gnanaolivu R.D."/>
            <person name="Hernandez B."/>
            <person name="Javaid M."/>
            <person name="Jayaseelan J.C."/>
            <person name="Lee S."/>
            <person name="Li M."/>
            <person name="Ming W."/>
            <person name="Munidasa M."/>
            <person name="Muniz J."/>
            <person name="Nguyen L."/>
            <person name="Ongeri F."/>
            <person name="Osuji N."/>
            <person name="Pu L.-L."/>
            <person name="Puazo M."/>
            <person name="Qu C."/>
            <person name="Quiroz J."/>
            <person name="Raj R."/>
            <person name="Weissenberger G."/>
            <person name="Xin Y."/>
            <person name="Zou X."/>
            <person name="Han Y."/>
            <person name="Richards S."/>
            <person name="Worley K."/>
            <person name="Muzny D."/>
            <person name="Gibbs R."/>
        </authorList>
    </citation>
    <scope>NUCLEOTIDE SEQUENCE</scope>
    <source>
        <strain evidence="9">Sampled in the wild</strain>
    </source>
</reference>
<organism evidence="9 10">
    <name type="scientific">Ladona fulva</name>
    <name type="common">Scarce chaser dragonfly</name>
    <name type="synonym">Libellula fulva</name>
    <dbReference type="NCBI Taxonomy" id="123851"/>
    <lineage>
        <taxon>Eukaryota</taxon>
        <taxon>Metazoa</taxon>
        <taxon>Ecdysozoa</taxon>
        <taxon>Arthropoda</taxon>
        <taxon>Hexapoda</taxon>
        <taxon>Insecta</taxon>
        <taxon>Pterygota</taxon>
        <taxon>Palaeoptera</taxon>
        <taxon>Odonata</taxon>
        <taxon>Epiprocta</taxon>
        <taxon>Anisoptera</taxon>
        <taxon>Libelluloidea</taxon>
        <taxon>Libellulidae</taxon>
        <taxon>Ladona</taxon>
    </lineage>
</organism>
<dbReference type="SMART" id="SM00389">
    <property type="entry name" value="HOX"/>
    <property type="match status" value="1"/>
</dbReference>
<evidence type="ECO:0000256" key="5">
    <source>
        <dbReference type="PROSITE-ProRule" id="PRU00108"/>
    </source>
</evidence>
<comment type="subcellular location">
    <subcellularLocation>
        <location evidence="1 5 6">Nucleus</location>
    </subcellularLocation>
</comment>
<feature type="domain" description="Homeobox" evidence="8">
    <location>
        <begin position="1"/>
        <end position="54"/>
    </location>
</feature>
<dbReference type="Proteomes" id="UP000792457">
    <property type="component" value="Unassembled WGS sequence"/>
</dbReference>
<dbReference type="OrthoDB" id="6159439at2759"/>
<evidence type="ECO:0000256" key="4">
    <source>
        <dbReference type="ARBA" id="ARBA00023242"/>
    </source>
</evidence>
<dbReference type="InterPro" id="IPR050394">
    <property type="entry name" value="Homeobox_NK-like"/>
</dbReference>
<dbReference type="CDD" id="cd00086">
    <property type="entry name" value="homeodomain"/>
    <property type="match status" value="1"/>
</dbReference>
<evidence type="ECO:0000313" key="9">
    <source>
        <dbReference type="EMBL" id="KAG8230666.1"/>
    </source>
</evidence>
<evidence type="ECO:0000256" key="7">
    <source>
        <dbReference type="SAM" id="MobiDB-lite"/>
    </source>
</evidence>
<evidence type="ECO:0000256" key="6">
    <source>
        <dbReference type="RuleBase" id="RU000682"/>
    </source>
</evidence>
<feature type="region of interest" description="Disordered" evidence="7">
    <location>
        <begin position="82"/>
        <end position="114"/>
    </location>
</feature>
<dbReference type="PANTHER" id="PTHR24340">
    <property type="entry name" value="HOMEOBOX PROTEIN NKX"/>
    <property type="match status" value="1"/>
</dbReference>
<evidence type="ECO:0000313" key="10">
    <source>
        <dbReference type="Proteomes" id="UP000792457"/>
    </source>
</evidence>
<sequence length="260" mass="29314">MFTLQSQVYELELRFKLQRYLSAPEREHLAQMLKLSSTQVKIWFQNRRYKCKRQRQDQNLQQTSLANGNTHIKQHSATLHYTGHHQHLAQQQQPPAPQNPHPGHTGTRPPSPKRVAVPVLVRDGKPCQPQAIIVHGVECTERNSPTMQTDPNRECCESDANDAGSPGSMCSSAADVTEHQVKVEGILLPPPPSYPSHHHTPYTHQHFHQHSQFFHDTSAYGAVNQQQMHADGGYGALDHQQIAGGHQFHYGAHAQGLRAW</sequence>
<dbReference type="EMBL" id="KZ308501">
    <property type="protein sequence ID" value="KAG8230666.1"/>
    <property type="molecule type" value="Genomic_DNA"/>
</dbReference>
<dbReference type="PROSITE" id="PS00027">
    <property type="entry name" value="HOMEOBOX_1"/>
    <property type="match status" value="1"/>
</dbReference>
<dbReference type="PROSITE" id="PS50071">
    <property type="entry name" value="HOMEOBOX_2"/>
    <property type="match status" value="1"/>
</dbReference>
<dbReference type="Pfam" id="PF00046">
    <property type="entry name" value="Homeodomain"/>
    <property type="match status" value="1"/>
</dbReference>
<keyword evidence="2 5" id="KW-0238">DNA-binding</keyword>
<proteinExistence type="predicted"/>
<gene>
    <name evidence="9" type="ORF">J437_LFUL011304</name>
</gene>
<dbReference type="PRINTS" id="PR00024">
    <property type="entry name" value="HOMEOBOX"/>
</dbReference>
<keyword evidence="10" id="KW-1185">Reference proteome</keyword>
<keyword evidence="3 5" id="KW-0371">Homeobox</keyword>
<dbReference type="InterPro" id="IPR017970">
    <property type="entry name" value="Homeobox_CS"/>
</dbReference>
<accession>A0A8K0KAL3</accession>
<keyword evidence="4 5" id="KW-0539">Nucleus</keyword>
<dbReference type="GO" id="GO:0000981">
    <property type="term" value="F:DNA-binding transcription factor activity, RNA polymerase II-specific"/>
    <property type="evidence" value="ECO:0007669"/>
    <property type="project" value="InterPro"/>
</dbReference>
<dbReference type="InterPro" id="IPR001356">
    <property type="entry name" value="HD"/>
</dbReference>
<feature type="DNA-binding region" description="Homeobox" evidence="5">
    <location>
        <begin position="3"/>
        <end position="55"/>
    </location>
</feature>
<dbReference type="GO" id="GO:0000978">
    <property type="term" value="F:RNA polymerase II cis-regulatory region sequence-specific DNA binding"/>
    <property type="evidence" value="ECO:0007669"/>
    <property type="project" value="TreeGrafter"/>
</dbReference>
<reference evidence="9" key="2">
    <citation type="submission" date="2017-10" db="EMBL/GenBank/DDBJ databases">
        <title>Ladona fulva Genome sequencing and assembly.</title>
        <authorList>
            <person name="Murali S."/>
            <person name="Richards S."/>
            <person name="Bandaranaike D."/>
            <person name="Bellair M."/>
            <person name="Blankenburg K."/>
            <person name="Chao H."/>
            <person name="Dinh H."/>
            <person name="Doddapaneni H."/>
            <person name="Dugan-Rocha S."/>
            <person name="Elkadiri S."/>
            <person name="Gnanaolivu R."/>
            <person name="Hernandez B."/>
            <person name="Skinner E."/>
            <person name="Javaid M."/>
            <person name="Lee S."/>
            <person name="Li M."/>
            <person name="Ming W."/>
            <person name="Munidasa M."/>
            <person name="Muniz J."/>
            <person name="Nguyen L."/>
            <person name="Hughes D."/>
            <person name="Osuji N."/>
            <person name="Pu L.-L."/>
            <person name="Puazo M."/>
            <person name="Qu C."/>
            <person name="Quiroz J."/>
            <person name="Raj R."/>
            <person name="Weissenberger G."/>
            <person name="Xin Y."/>
            <person name="Zou X."/>
            <person name="Han Y."/>
            <person name="Worley K."/>
            <person name="Muzny D."/>
            <person name="Gibbs R."/>
        </authorList>
    </citation>
    <scope>NUCLEOTIDE SEQUENCE</scope>
    <source>
        <strain evidence="9">Sampled in the wild</strain>
    </source>
</reference>
<evidence type="ECO:0000256" key="1">
    <source>
        <dbReference type="ARBA" id="ARBA00004123"/>
    </source>
</evidence>
<dbReference type="PANTHER" id="PTHR24340:SF111">
    <property type="entry name" value="HOMEOBOX DOMAIN-CONTAINING PROTEIN"/>
    <property type="match status" value="1"/>
</dbReference>
<comment type="caution">
    <text evidence="9">The sequence shown here is derived from an EMBL/GenBank/DDBJ whole genome shotgun (WGS) entry which is preliminary data.</text>
</comment>
<dbReference type="InterPro" id="IPR009057">
    <property type="entry name" value="Homeodomain-like_sf"/>
</dbReference>
<evidence type="ECO:0000259" key="8">
    <source>
        <dbReference type="PROSITE" id="PS50071"/>
    </source>
</evidence>
<dbReference type="GO" id="GO:0030154">
    <property type="term" value="P:cell differentiation"/>
    <property type="evidence" value="ECO:0007669"/>
    <property type="project" value="TreeGrafter"/>
</dbReference>
<evidence type="ECO:0000256" key="3">
    <source>
        <dbReference type="ARBA" id="ARBA00023155"/>
    </source>
</evidence>
<dbReference type="Gene3D" id="1.10.10.60">
    <property type="entry name" value="Homeodomain-like"/>
    <property type="match status" value="1"/>
</dbReference>
<dbReference type="InterPro" id="IPR020479">
    <property type="entry name" value="HD_metazoa"/>
</dbReference>
<protein>
    <recommendedName>
        <fullName evidence="8">Homeobox domain-containing protein</fullName>
    </recommendedName>
</protein>
<evidence type="ECO:0000256" key="2">
    <source>
        <dbReference type="ARBA" id="ARBA00023125"/>
    </source>
</evidence>
<dbReference type="SUPFAM" id="SSF46689">
    <property type="entry name" value="Homeodomain-like"/>
    <property type="match status" value="1"/>
</dbReference>
<name>A0A8K0KAL3_LADFU</name>